<dbReference type="STRING" id="1081105.A0A166RY70"/>
<feature type="chain" id="PRO_5007879322" evidence="1">
    <location>
        <begin position="18"/>
        <end position="186"/>
    </location>
</feature>
<reference evidence="2 3" key="1">
    <citation type="journal article" date="2016" name="Genome Biol. Evol.">
        <title>Divergent and convergent evolution of fungal pathogenicity.</title>
        <authorList>
            <person name="Shang Y."/>
            <person name="Xiao G."/>
            <person name="Zheng P."/>
            <person name="Cen K."/>
            <person name="Zhan S."/>
            <person name="Wang C."/>
        </authorList>
    </citation>
    <scope>NUCLEOTIDE SEQUENCE [LARGE SCALE GENOMIC DNA]</scope>
    <source>
        <strain evidence="2 3">RCEF 4871</strain>
    </source>
</reference>
<evidence type="ECO:0000313" key="2">
    <source>
        <dbReference type="EMBL" id="OAA34945.1"/>
    </source>
</evidence>
<dbReference type="CDD" id="cd00920">
    <property type="entry name" value="Cupredoxin"/>
    <property type="match status" value="1"/>
</dbReference>
<dbReference type="OrthoDB" id="5415867at2759"/>
<dbReference type="SUPFAM" id="SSF49503">
    <property type="entry name" value="Cupredoxins"/>
    <property type="match status" value="1"/>
</dbReference>
<dbReference type="Gene3D" id="2.60.40.420">
    <property type="entry name" value="Cupredoxins - blue copper proteins"/>
    <property type="match status" value="1"/>
</dbReference>
<proteinExistence type="predicted"/>
<name>A0A166RY70_METRR</name>
<feature type="signal peptide" evidence="1">
    <location>
        <begin position="1"/>
        <end position="17"/>
    </location>
</feature>
<dbReference type="PANTHER" id="PTHR34883">
    <property type="entry name" value="SERINE-RICH PROTEIN, PUTATIVE-RELATED-RELATED"/>
    <property type="match status" value="1"/>
</dbReference>
<evidence type="ECO:0000313" key="3">
    <source>
        <dbReference type="Proteomes" id="UP000243498"/>
    </source>
</evidence>
<protein>
    <submittedName>
        <fullName evidence="2">Extracellular serine-rich protein</fullName>
    </submittedName>
</protein>
<dbReference type="InterPro" id="IPR008972">
    <property type="entry name" value="Cupredoxin"/>
</dbReference>
<dbReference type="PANTHER" id="PTHR34883:SF15">
    <property type="entry name" value="EXTRACELLULAR SERINE-RICH PROTEIN"/>
    <property type="match status" value="1"/>
</dbReference>
<keyword evidence="3" id="KW-1185">Reference proteome</keyword>
<evidence type="ECO:0000256" key="1">
    <source>
        <dbReference type="SAM" id="SignalP"/>
    </source>
</evidence>
<sequence length="186" mass="19757">MSLKALATLLLVTAASAVPAAPSNTTPDVITTTTALTGVTHSVVAGLGGLRFDPDNVVAEVGDVVEWHFLPVNHSLVQSSFAEPCSPLADGTGFFPGFEFATRQGQAPNVFQLEIVDKDTIWYYCPQNTGRHCQQGMAGVINQNFDNPEVSLRRYKELAALTASSVVPPVNHVGRVIPNPNPNGGF</sequence>
<gene>
    <name evidence="2" type="ORF">NOR_08185</name>
</gene>
<comment type="caution">
    <text evidence="2">The sequence shown here is derived from an EMBL/GenBank/DDBJ whole genome shotgun (WGS) entry which is preliminary data.</text>
</comment>
<organism evidence="2 3">
    <name type="scientific">Metarhizium rileyi (strain RCEF 4871)</name>
    <name type="common">Nomuraea rileyi</name>
    <dbReference type="NCBI Taxonomy" id="1649241"/>
    <lineage>
        <taxon>Eukaryota</taxon>
        <taxon>Fungi</taxon>
        <taxon>Dikarya</taxon>
        <taxon>Ascomycota</taxon>
        <taxon>Pezizomycotina</taxon>
        <taxon>Sordariomycetes</taxon>
        <taxon>Hypocreomycetidae</taxon>
        <taxon>Hypocreales</taxon>
        <taxon>Clavicipitaceae</taxon>
        <taxon>Metarhizium</taxon>
    </lineage>
</organism>
<accession>A0A166RY70</accession>
<dbReference type="InterPro" id="IPR052953">
    <property type="entry name" value="Ser-rich/MCO-related"/>
</dbReference>
<dbReference type="AlphaFoldDB" id="A0A166RY70"/>
<dbReference type="OMA" id="WYYCAQQ"/>
<dbReference type="Proteomes" id="UP000243498">
    <property type="component" value="Unassembled WGS sequence"/>
</dbReference>
<dbReference type="EMBL" id="AZHC01000046">
    <property type="protein sequence ID" value="OAA34945.1"/>
    <property type="molecule type" value="Genomic_DNA"/>
</dbReference>
<keyword evidence="1" id="KW-0732">Signal</keyword>